<dbReference type="Proteomes" id="UP000237865">
    <property type="component" value="Unassembled WGS sequence"/>
</dbReference>
<protein>
    <recommendedName>
        <fullName evidence="3">Pentapeptide repeat-containing protein</fullName>
    </recommendedName>
</protein>
<gene>
    <name evidence="1" type="ORF">ELUCI_v1c05130</name>
</gene>
<dbReference type="RefSeq" id="WP_028126413.1">
    <property type="nucleotide sequence ID" value="NZ_PHNE01000002.1"/>
</dbReference>
<dbReference type="EMBL" id="PHNE01000002">
    <property type="protein sequence ID" value="PPE05421.1"/>
    <property type="molecule type" value="Genomic_DNA"/>
</dbReference>
<accession>A0A2S5RDM4</accession>
<organism evidence="1 2">
    <name type="scientific">Williamsoniiplasma lucivorax</name>
    <dbReference type="NCBI Taxonomy" id="209274"/>
    <lineage>
        <taxon>Bacteria</taxon>
        <taxon>Bacillati</taxon>
        <taxon>Mycoplasmatota</taxon>
        <taxon>Mollicutes</taxon>
        <taxon>Entomoplasmatales</taxon>
        <taxon>Williamsoniiplasma</taxon>
    </lineage>
</organism>
<comment type="caution">
    <text evidence="1">The sequence shown here is derived from an EMBL/GenBank/DDBJ whole genome shotgun (WGS) entry which is preliminary data.</text>
</comment>
<dbReference type="STRING" id="1399797.GCA_000518285_00313"/>
<proteinExistence type="predicted"/>
<evidence type="ECO:0000313" key="1">
    <source>
        <dbReference type="EMBL" id="PPE05421.1"/>
    </source>
</evidence>
<evidence type="ECO:0000313" key="2">
    <source>
        <dbReference type="Proteomes" id="UP000237865"/>
    </source>
</evidence>
<dbReference type="AlphaFoldDB" id="A0A2S5RDM4"/>
<keyword evidence="2" id="KW-1185">Reference proteome</keyword>
<reference evidence="1 2" key="1">
    <citation type="submission" date="2017-11" db="EMBL/GenBank/DDBJ databases">
        <title>Genome sequence of Entomoplasma lucivorax PIPN-2 (ATCC 49196).</title>
        <authorList>
            <person name="Lo W.-S."/>
            <person name="Gasparich G.E."/>
            <person name="Kuo C.-H."/>
        </authorList>
    </citation>
    <scope>NUCLEOTIDE SEQUENCE [LARGE SCALE GENOMIC DNA]</scope>
    <source>
        <strain evidence="1 2">PIPN-2</strain>
    </source>
</reference>
<sequence>MTSQMLVCVNVTKNKTIEYVVMTKKGINKNMNKTKLKPKKDVKSNENNFHQNVNIEDRFFKSICFEKQIKMNQIKFINCKFEQVVFDSTFSSCLFVNCLFKECKLRKDSIWLRCHFDKKTRWINVINEAGLFKRNYFEKG</sequence>
<name>A0A2S5RDM4_9MOLU</name>
<evidence type="ECO:0008006" key="3">
    <source>
        <dbReference type="Google" id="ProtNLM"/>
    </source>
</evidence>